<gene>
    <name evidence="2" type="ORF">E1809_24825</name>
</gene>
<dbReference type="EMBL" id="SMRU01000052">
    <property type="protein sequence ID" value="TDF87514.1"/>
    <property type="molecule type" value="Genomic_DNA"/>
</dbReference>
<feature type="coiled-coil region" evidence="1">
    <location>
        <begin position="95"/>
        <end position="122"/>
    </location>
</feature>
<evidence type="ECO:0000313" key="3">
    <source>
        <dbReference type="Proteomes" id="UP000295511"/>
    </source>
</evidence>
<evidence type="ECO:0000256" key="1">
    <source>
        <dbReference type="SAM" id="Coils"/>
    </source>
</evidence>
<keyword evidence="1" id="KW-0175">Coiled coil</keyword>
<dbReference type="AlphaFoldDB" id="A0A4V2ZRP3"/>
<organism evidence="2 3">
    <name type="scientific">Arthrobacter terricola</name>
    <dbReference type="NCBI Taxonomy" id="2547396"/>
    <lineage>
        <taxon>Bacteria</taxon>
        <taxon>Bacillati</taxon>
        <taxon>Actinomycetota</taxon>
        <taxon>Actinomycetes</taxon>
        <taxon>Micrococcales</taxon>
        <taxon>Micrococcaceae</taxon>
        <taxon>Arthrobacter</taxon>
    </lineage>
</organism>
<accession>A0A4V2ZRP3</accession>
<reference evidence="2 3" key="1">
    <citation type="submission" date="2019-03" db="EMBL/GenBank/DDBJ databases">
        <title>Whole genome sequence of Arthrobacter sp JH1-1.</title>
        <authorList>
            <person name="Trinh H.N."/>
        </authorList>
    </citation>
    <scope>NUCLEOTIDE SEQUENCE [LARGE SCALE GENOMIC DNA]</scope>
    <source>
        <strain evidence="2 3">JH1-1</strain>
    </source>
</reference>
<keyword evidence="3" id="KW-1185">Reference proteome</keyword>
<sequence length="208" mass="23495">MSSKKAVDALRHYRAEQSQRKQQNVLQAIEDLTNDGKDITIASVSRAAQVSREFIHSHHYLHSAVRQAAQPTQPRTAAAAGPAEANVTRGLRADREMLLGRIERQRAQIAEQQARLQEHDLQRQRWFGAQLAGAQAVDPEAHAELRTTNERVIADNMTLTRQVAELRRLINVLQGDLAASRQAHEEDLRILQKEPPAVIQFDRKTTRL</sequence>
<dbReference type="InterPro" id="IPR046229">
    <property type="entry name" value="TnpC-like"/>
</dbReference>
<name>A0A4V2ZRP3_9MICC</name>
<dbReference type="Pfam" id="PF19776">
    <property type="entry name" value="DUF6262"/>
    <property type="match status" value="1"/>
</dbReference>
<dbReference type="OrthoDB" id="5123087at2"/>
<proteinExistence type="predicted"/>
<evidence type="ECO:0000313" key="2">
    <source>
        <dbReference type="EMBL" id="TDF87514.1"/>
    </source>
</evidence>
<comment type="caution">
    <text evidence="2">The sequence shown here is derived from an EMBL/GenBank/DDBJ whole genome shotgun (WGS) entry which is preliminary data.</text>
</comment>
<dbReference type="Proteomes" id="UP000295511">
    <property type="component" value="Unassembled WGS sequence"/>
</dbReference>
<dbReference type="RefSeq" id="WP_133206913.1">
    <property type="nucleotide sequence ID" value="NZ_SMRU01000052.1"/>
</dbReference>
<protein>
    <submittedName>
        <fullName evidence="2">Uncharacterized protein</fullName>
    </submittedName>
</protein>